<dbReference type="InterPro" id="IPR040521">
    <property type="entry name" value="KDZ"/>
</dbReference>
<reference evidence="2 3" key="1">
    <citation type="journal article" date="2016" name="Mol. Biol. Evol.">
        <title>Comparative Genomics of Early-Diverging Mushroom-Forming Fungi Provides Insights into the Origins of Lignocellulose Decay Capabilities.</title>
        <authorList>
            <person name="Nagy L.G."/>
            <person name="Riley R."/>
            <person name="Tritt A."/>
            <person name="Adam C."/>
            <person name="Daum C."/>
            <person name="Floudas D."/>
            <person name="Sun H."/>
            <person name="Yadav J.S."/>
            <person name="Pangilinan J."/>
            <person name="Larsson K.H."/>
            <person name="Matsuura K."/>
            <person name="Barry K."/>
            <person name="Labutti K."/>
            <person name="Kuo R."/>
            <person name="Ohm R.A."/>
            <person name="Bhattacharya S.S."/>
            <person name="Shirouzu T."/>
            <person name="Yoshinaga Y."/>
            <person name="Martin F.M."/>
            <person name="Grigoriev I.V."/>
            <person name="Hibbett D.S."/>
        </authorList>
    </citation>
    <scope>NUCLEOTIDE SEQUENCE [LARGE SCALE GENOMIC DNA]</scope>
    <source>
        <strain evidence="2 3">CBS 109695</strain>
    </source>
</reference>
<dbReference type="AlphaFoldDB" id="A0A166GX84"/>
<protein>
    <recommendedName>
        <fullName evidence="4">CxC1-like cysteine cluster associated with KDZ transposases domain-containing protein</fullName>
    </recommendedName>
</protein>
<sequence>MTKSRAGLSRKAKVTVGHSFRSATTSAQGPRGREERIAKAQAVRNAEISMMNMTQRQDILDSNLATEHDIEMEDGEDEAFMRPPPGAEGAHHSHAGDEDLVSELGEGMRQHPARTKDTHIRSDRTLLSVTRWRKQMPHLVAAYLEWRSAPRNARPIDADASPEDIVPPPERPPTPVGGEDEDGEAALPSDISPEEGDFVMQGVDVFDYNIYQFRRPTGMIYTNKALIRSGFIGLAPLYPTIAISLRTLEDYRQTHRVCPRLSVQATVRKLCHRPFHRHLSRQFSDTFDTYLEILHHMERQMATALGRDSQDWAVQNACPCCQYELEGEAPLEHCILVTMDGNNSLKLVDESFRRGLERADNHTGHSSKWLPPAYVDLFKDEVVSQNKGGAAAEEVVDDDDAWLDMEVGGQDGRFTQQAVDVDNPMPGVDLTPCIKRWKNAGPEGQKKMFSMFLITGVFVLLCRHGLLMLFCDMIQSGELAKYPLAMVAKILELLGEDNVLGYDIGCAFSKTVANSTLGARAAAQHLKFVVPSFHGHAHNRPCQLDFHPQYIPTLGIEDFETCERCFSLSNSLAPTTRLATKFHRQQAIEAHFDFHDQDKYAALSTFIYDNYQQSVEIIATNTPIVMQACLDLDIDIQDFDRNLDDEHTYLANLKIDPLANTLHLDYVKAIDHLTKSRAEAAVAAAANTHLARDRAILHGAIGKDLTKLQRAQTTTFNRVVRAEDYLSTLETNLGIVETWTADCSEYIRIQDYIKNKKYLRAVDTLEALVVQHLFELTKLNHSGTAYKQRTHIAKALQTRSRAIGRALTNYNHLAKTLEPPHEDLNFQEILLYSSLAEFDLLRDTHNTVQTRVWTQPKYRIAMAAYYKVQCARGEIKRANIEIARLRTFIRDDTALHLTVIDTLHTSNPGLSAVLTHKWELQSAVNDIHIMRLNAVANLPGYTGGQSCGVRVGSPLVARELGEGRVAGSLVEDEDDIDDDVFQDALNLLTDYVAAIDIVS</sequence>
<feature type="compositionally biased region" description="Pro residues" evidence="1">
    <location>
        <begin position="165"/>
        <end position="175"/>
    </location>
</feature>
<proteinExistence type="predicted"/>
<accession>A0A166GX84</accession>
<evidence type="ECO:0000313" key="2">
    <source>
        <dbReference type="EMBL" id="KZP18255.1"/>
    </source>
</evidence>
<dbReference type="OrthoDB" id="2505969at2759"/>
<dbReference type="EMBL" id="KV417574">
    <property type="protein sequence ID" value="KZP18255.1"/>
    <property type="molecule type" value="Genomic_DNA"/>
</dbReference>
<name>A0A166GX84_9AGAM</name>
<dbReference type="Proteomes" id="UP000076532">
    <property type="component" value="Unassembled WGS sequence"/>
</dbReference>
<dbReference type="PANTHER" id="PTHR33096:SF1">
    <property type="entry name" value="CXC1-LIKE CYSTEINE CLUSTER ASSOCIATED WITH KDZ TRANSPOSASES DOMAIN-CONTAINING PROTEIN"/>
    <property type="match status" value="1"/>
</dbReference>
<feature type="region of interest" description="Disordered" evidence="1">
    <location>
        <begin position="154"/>
        <end position="193"/>
    </location>
</feature>
<evidence type="ECO:0000256" key="1">
    <source>
        <dbReference type="SAM" id="MobiDB-lite"/>
    </source>
</evidence>
<dbReference type="PANTHER" id="PTHR33096">
    <property type="entry name" value="CXC2 DOMAIN-CONTAINING PROTEIN"/>
    <property type="match status" value="1"/>
</dbReference>
<keyword evidence="3" id="KW-1185">Reference proteome</keyword>
<organism evidence="2 3">
    <name type="scientific">Athelia psychrophila</name>
    <dbReference type="NCBI Taxonomy" id="1759441"/>
    <lineage>
        <taxon>Eukaryota</taxon>
        <taxon>Fungi</taxon>
        <taxon>Dikarya</taxon>
        <taxon>Basidiomycota</taxon>
        <taxon>Agaricomycotina</taxon>
        <taxon>Agaricomycetes</taxon>
        <taxon>Agaricomycetidae</taxon>
        <taxon>Atheliales</taxon>
        <taxon>Atheliaceae</taxon>
        <taxon>Athelia</taxon>
    </lineage>
</organism>
<evidence type="ECO:0000313" key="3">
    <source>
        <dbReference type="Proteomes" id="UP000076532"/>
    </source>
</evidence>
<evidence type="ECO:0008006" key="4">
    <source>
        <dbReference type="Google" id="ProtNLM"/>
    </source>
</evidence>
<gene>
    <name evidence="2" type="ORF">FIBSPDRAFT_1046296</name>
</gene>
<dbReference type="Pfam" id="PF18758">
    <property type="entry name" value="KDZ"/>
    <property type="match status" value="1"/>
</dbReference>
<feature type="region of interest" description="Disordered" evidence="1">
    <location>
        <begin position="1"/>
        <end position="35"/>
    </location>
</feature>